<gene>
    <name evidence="6" type="ORF">HHUSO_G32117</name>
</gene>
<dbReference type="SMART" id="SM00134">
    <property type="entry name" value="LU"/>
    <property type="match status" value="2"/>
</dbReference>
<dbReference type="PANTHER" id="PTHR20914">
    <property type="entry name" value="LY6/PLAUR DOMAIN-CONTAINING PROTEIN 8"/>
    <property type="match status" value="1"/>
</dbReference>
<keyword evidence="7" id="KW-1185">Reference proteome</keyword>
<dbReference type="PANTHER" id="PTHR20914:SF9">
    <property type="entry name" value="COILED, ISOFORM A"/>
    <property type="match status" value="1"/>
</dbReference>
<evidence type="ECO:0000313" key="6">
    <source>
        <dbReference type="EMBL" id="KAK6469732.1"/>
    </source>
</evidence>
<keyword evidence="2" id="KW-0964">Secreted</keyword>
<organism evidence="6 7">
    <name type="scientific">Huso huso</name>
    <name type="common">Beluga</name>
    <name type="synonym">Acipenser huso</name>
    <dbReference type="NCBI Taxonomy" id="61971"/>
    <lineage>
        <taxon>Eukaryota</taxon>
        <taxon>Metazoa</taxon>
        <taxon>Chordata</taxon>
        <taxon>Craniata</taxon>
        <taxon>Vertebrata</taxon>
        <taxon>Euteleostomi</taxon>
        <taxon>Actinopterygii</taxon>
        <taxon>Chondrostei</taxon>
        <taxon>Acipenseriformes</taxon>
        <taxon>Acipenseridae</taxon>
        <taxon>Huso</taxon>
    </lineage>
</organism>
<keyword evidence="6" id="KW-0593">Phospholipase A2 inhibitor</keyword>
<accession>A0ABR0YAP7</accession>
<dbReference type="SUPFAM" id="SSF57302">
    <property type="entry name" value="Snake toxin-like"/>
    <property type="match status" value="2"/>
</dbReference>
<name>A0ABR0YAP7_HUSHU</name>
<reference evidence="6 7" key="1">
    <citation type="submission" date="2021-05" db="EMBL/GenBank/DDBJ databases">
        <authorList>
            <person name="Zahm M."/>
            <person name="Klopp C."/>
            <person name="Cabau C."/>
            <person name="Kuhl H."/>
            <person name="Suciu R."/>
            <person name="Ciorpac M."/>
            <person name="Holostenco D."/>
            <person name="Gessner J."/>
            <person name="Wuertz S."/>
            <person name="Hohne C."/>
            <person name="Stock M."/>
            <person name="Gislard M."/>
            <person name="Lluch J."/>
            <person name="Milhes M."/>
            <person name="Lampietro C."/>
            <person name="Lopez Roques C."/>
            <person name="Donnadieu C."/>
            <person name="Du K."/>
            <person name="Schartl M."/>
            <person name="Guiguen Y."/>
        </authorList>
    </citation>
    <scope>NUCLEOTIDE SEQUENCE [LARGE SCALE GENOMIC DNA]</scope>
    <source>
        <strain evidence="6">Hh-F2</strain>
        <tissue evidence="6">Blood</tissue>
    </source>
</reference>
<keyword evidence="3 4" id="KW-0732">Signal</keyword>
<dbReference type="Gene3D" id="2.10.60.10">
    <property type="entry name" value="CD59"/>
    <property type="match status" value="2"/>
</dbReference>
<evidence type="ECO:0000256" key="2">
    <source>
        <dbReference type="ARBA" id="ARBA00022525"/>
    </source>
</evidence>
<proteinExistence type="predicted"/>
<dbReference type="InterPro" id="IPR045860">
    <property type="entry name" value="Snake_toxin-like_sf"/>
</dbReference>
<evidence type="ECO:0000256" key="3">
    <source>
        <dbReference type="ARBA" id="ARBA00022729"/>
    </source>
</evidence>
<evidence type="ECO:0000313" key="7">
    <source>
        <dbReference type="Proteomes" id="UP001369086"/>
    </source>
</evidence>
<evidence type="ECO:0000256" key="1">
    <source>
        <dbReference type="ARBA" id="ARBA00004613"/>
    </source>
</evidence>
<dbReference type="PROSITE" id="PS00983">
    <property type="entry name" value="LY6_UPAR"/>
    <property type="match status" value="1"/>
</dbReference>
<dbReference type="InterPro" id="IPR050918">
    <property type="entry name" value="CNF-like_PLA2_Inhibitor"/>
</dbReference>
<dbReference type="InterPro" id="IPR018363">
    <property type="entry name" value="CD59_antigen_CS"/>
</dbReference>
<feature type="chain" id="PRO_5047326204" evidence="4">
    <location>
        <begin position="20"/>
        <end position="211"/>
    </location>
</feature>
<dbReference type="EMBL" id="JAHFZB010000038">
    <property type="protein sequence ID" value="KAK6469732.1"/>
    <property type="molecule type" value="Genomic_DNA"/>
</dbReference>
<evidence type="ECO:0000259" key="5">
    <source>
        <dbReference type="SMART" id="SM00134"/>
    </source>
</evidence>
<sequence>MEPIPAFTILCALLHTVSSLRCLTCTAEDWASCLGTETTCDASVSSCVSAISTVLTGGGERVSKVFRSCYPTALCDKPVSFNVTTSSGHVSLKCCHTDSCNTEHVTASEDRPLAKLECYGSFGVKPKCRSKVKCSTSEDHCLKIGTEGRREDGVKGCVSKSLCDVDSPASRFIQDSLTGRRFCCKTKDCNSARPLDPSSLLILIPLSAFFF</sequence>
<dbReference type="GO" id="GO:0019834">
    <property type="term" value="F:phospholipase A2 inhibitor activity"/>
    <property type="evidence" value="ECO:0007669"/>
    <property type="project" value="UniProtKB-KW"/>
</dbReference>
<feature type="domain" description="UPAR/Ly6" evidence="5">
    <location>
        <begin position="20"/>
        <end position="114"/>
    </location>
</feature>
<comment type="caution">
    <text evidence="6">The sequence shown here is derived from an EMBL/GenBank/DDBJ whole genome shotgun (WGS) entry which is preliminary data.</text>
</comment>
<dbReference type="Proteomes" id="UP001369086">
    <property type="component" value="Unassembled WGS sequence"/>
</dbReference>
<feature type="domain" description="UPAR/Ly6" evidence="5">
    <location>
        <begin position="116"/>
        <end position="203"/>
    </location>
</feature>
<dbReference type="InterPro" id="IPR016054">
    <property type="entry name" value="LY6_UPA_recep-like"/>
</dbReference>
<protein>
    <submittedName>
        <fullName evidence="6">Phospholipase A2 inhibitor and Ly6/PLAUR domain-containing protein-like</fullName>
    </submittedName>
</protein>
<evidence type="ECO:0000256" key="4">
    <source>
        <dbReference type="SAM" id="SignalP"/>
    </source>
</evidence>
<dbReference type="Pfam" id="PF00021">
    <property type="entry name" value="UPAR_LY6"/>
    <property type="match status" value="2"/>
</dbReference>
<comment type="subcellular location">
    <subcellularLocation>
        <location evidence="1">Secreted</location>
    </subcellularLocation>
</comment>
<feature type="signal peptide" evidence="4">
    <location>
        <begin position="1"/>
        <end position="19"/>
    </location>
</feature>